<feature type="domain" description="FAD-binding" evidence="16">
    <location>
        <begin position="12"/>
        <end position="351"/>
    </location>
</feature>
<name>A0A2A2D4K7_9ACTN</name>
<evidence type="ECO:0000256" key="14">
    <source>
        <dbReference type="ARBA" id="ARBA00032317"/>
    </source>
</evidence>
<keyword evidence="8" id="KW-0285">Flavoprotein</keyword>
<reference evidence="18 19" key="1">
    <citation type="submission" date="2017-08" db="EMBL/GenBank/DDBJ databases">
        <title>Genome sequence of Streptomyces albireticuli NRRL B-1670.</title>
        <authorList>
            <person name="Graham D.E."/>
            <person name="Mahan K.M."/>
            <person name="Klingeman D.M."/>
            <person name="Hettich R.L."/>
            <person name="Parry R.J."/>
            <person name="Spain J.C."/>
        </authorList>
    </citation>
    <scope>NUCLEOTIDE SEQUENCE [LARGE SCALE GENOMIC DNA]</scope>
    <source>
        <strain evidence="18 19">NRRL B-1670</strain>
    </source>
</reference>
<dbReference type="PANTHER" id="PTHR46496">
    <property type="match status" value="1"/>
</dbReference>
<evidence type="ECO:0000313" key="19">
    <source>
        <dbReference type="Proteomes" id="UP000218944"/>
    </source>
</evidence>
<evidence type="ECO:0000256" key="11">
    <source>
        <dbReference type="ARBA" id="ARBA00023002"/>
    </source>
</evidence>
<dbReference type="Gene3D" id="3.30.559.10">
    <property type="entry name" value="Chloramphenicol acetyltransferase-like domain"/>
    <property type="match status" value="1"/>
</dbReference>
<comment type="similarity">
    <text evidence="5">Belongs to the acyltransferase PapA5 family.</text>
</comment>
<dbReference type="EMBL" id="NSJV01000455">
    <property type="protein sequence ID" value="PAU46441.1"/>
    <property type="molecule type" value="Genomic_DNA"/>
</dbReference>
<evidence type="ECO:0000256" key="4">
    <source>
        <dbReference type="ARBA" id="ARBA00001974"/>
    </source>
</evidence>
<dbReference type="Proteomes" id="UP000218944">
    <property type="component" value="Unassembled WGS sequence"/>
</dbReference>
<evidence type="ECO:0000256" key="2">
    <source>
        <dbReference type="ARBA" id="ARBA00000625"/>
    </source>
</evidence>
<keyword evidence="9" id="KW-0808">Transferase</keyword>
<dbReference type="GO" id="GO:0004497">
    <property type="term" value="F:monooxygenase activity"/>
    <property type="evidence" value="ECO:0007669"/>
    <property type="project" value="UniProtKB-KW"/>
</dbReference>
<comment type="catalytic activity">
    <reaction evidence="2">
        <text>2 a mycocerosyl-[mycocerosic acid synthase] + a phenolphthiocerol = a dimycocerosyl phenolphthiocerol + 2 holo-[mycocerosic acid synthase].</text>
        <dbReference type="EC" id="2.3.1.282"/>
    </reaction>
</comment>
<dbReference type="EC" id="2.3.1.282" evidence="6"/>
<evidence type="ECO:0000256" key="12">
    <source>
        <dbReference type="ARBA" id="ARBA00023315"/>
    </source>
</evidence>
<comment type="catalytic activity">
    <reaction evidence="3">
        <text>2 a mycocerosyl-[mycocerosic acid synthase] + a phthiodiolone = a dimycocerosyl phthiodiolone + 2 holo-[mycocerosic acid synthase].</text>
        <dbReference type="EC" id="2.3.1.282"/>
    </reaction>
</comment>
<dbReference type="Gene3D" id="3.50.50.60">
    <property type="entry name" value="FAD/NAD(P)-binding domain"/>
    <property type="match status" value="1"/>
</dbReference>
<dbReference type="Pfam" id="PF16911">
    <property type="entry name" value="PapA_C"/>
    <property type="match status" value="1"/>
</dbReference>
<proteinExistence type="inferred from homology"/>
<evidence type="ECO:0000256" key="10">
    <source>
        <dbReference type="ARBA" id="ARBA00022827"/>
    </source>
</evidence>
<dbReference type="SUPFAM" id="SSF51905">
    <property type="entry name" value="FAD/NAD(P)-binding domain"/>
    <property type="match status" value="1"/>
</dbReference>
<evidence type="ECO:0000256" key="7">
    <source>
        <dbReference type="ARBA" id="ARBA00013449"/>
    </source>
</evidence>
<evidence type="ECO:0000256" key="5">
    <source>
        <dbReference type="ARBA" id="ARBA00006558"/>
    </source>
</evidence>
<dbReference type="GO" id="GO:0016746">
    <property type="term" value="F:acyltransferase activity"/>
    <property type="evidence" value="ECO:0007669"/>
    <property type="project" value="UniProtKB-KW"/>
</dbReference>
<evidence type="ECO:0000313" key="18">
    <source>
        <dbReference type="EMBL" id="PAU46441.1"/>
    </source>
</evidence>
<keyword evidence="10" id="KW-0274">FAD</keyword>
<evidence type="ECO:0000256" key="1">
    <source>
        <dbReference type="ARBA" id="ARBA00000026"/>
    </source>
</evidence>
<dbReference type="PRINTS" id="PR00420">
    <property type="entry name" value="RNGMNOXGNASE"/>
</dbReference>
<protein>
    <recommendedName>
        <fullName evidence="7">Phthiocerol/phthiodiolone dimycocerosyl transferase</fullName>
        <ecNumber evidence="6">2.3.1.282</ecNumber>
    </recommendedName>
    <alternativeName>
        <fullName evidence="15">Acyltransferase PapA5</fullName>
    </alternativeName>
    <alternativeName>
        <fullName evidence="13">Phthiocerol/phthiodiolone O-acyltransferase</fullName>
    </alternativeName>
    <alternativeName>
        <fullName evidence="14">Polyketide synthase-associated protein A5</fullName>
    </alternativeName>
</protein>
<dbReference type="SUPFAM" id="SSF52777">
    <property type="entry name" value="CoA-dependent acyltransferases"/>
    <property type="match status" value="2"/>
</dbReference>
<dbReference type="Pfam" id="PF01494">
    <property type="entry name" value="FAD_binding_3"/>
    <property type="match status" value="1"/>
</dbReference>
<organism evidence="18 19">
    <name type="scientific">Streptomyces albireticuli</name>
    <dbReference type="NCBI Taxonomy" id="1940"/>
    <lineage>
        <taxon>Bacteria</taxon>
        <taxon>Bacillati</taxon>
        <taxon>Actinomycetota</taxon>
        <taxon>Actinomycetes</taxon>
        <taxon>Kitasatosporales</taxon>
        <taxon>Streptomycetaceae</taxon>
        <taxon>Streptomyces</taxon>
    </lineage>
</organism>
<evidence type="ECO:0000256" key="9">
    <source>
        <dbReference type="ARBA" id="ARBA00022679"/>
    </source>
</evidence>
<keyword evidence="11" id="KW-0560">Oxidoreductase</keyword>
<evidence type="ECO:0000256" key="3">
    <source>
        <dbReference type="ARBA" id="ARBA00001907"/>
    </source>
</evidence>
<dbReference type="GO" id="GO:0071949">
    <property type="term" value="F:FAD binding"/>
    <property type="evidence" value="ECO:0007669"/>
    <property type="project" value="InterPro"/>
</dbReference>
<feature type="domain" description="Phthiocerol/phthiodiolone dimycocerosyl transferase C-terminal" evidence="17">
    <location>
        <begin position="636"/>
        <end position="732"/>
    </location>
</feature>
<evidence type="ECO:0000256" key="6">
    <source>
        <dbReference type="ARBA" id="ARBA00012866"/>
    </source>
</evidence>
<comment type="cofactor">
    <cofactor evidence="4">
        <name>FAD</name>
        <dbReference type="ChEBI" id="CHEBI:57692"/>
    </cofactor>
</comment>
<dbReference type="Gene3D" id="3.30.559.30">
    <property type="entry name" value="Nonribosomal peptide synthetase, condensation domain"/>
    <property type="match status" value="1"/>
</dbReference>
<accession>A0A2A2D4K7</accession>
<dbReference type="InterPro" id="IPR002938">
    <property type="entry name" value="FAD-bd"/>
</dbReference>
<comment type="caution">
    <text evidence="18">The sequence shown here is derived from an EMBL/GenBank/DDBJ whole genome shotgun (WGS) entry which is preliminary data.</text>
</comment>
<keyword evidence="19" id="KW-1185">Reference proteome</keyword>
<dbReference type="PANTHER" id="PTHR46496:SF1">
    <property type="entry name" value="ZEAXANTHIN EPOXIDASE, CHLOROPLASTIC"/>
    <property type="match status" value="1"/>
</dbReference>
<comment type="catalytic activity">
    <reaction evidence="1">
        <text>2 a mycocerosyl-[mycocerosic acid synthase] + a phthiocerol = a dimycocerosyl phthiocerol + 2 holo-[mycocerosic acid synthase].</text>
        <dbReference type="EC" id="2.3.1.282"/>
    </reaction>
</comment>
<evidence type="ECO:0000256" key="15">
    <source>
        <dbReference type="ARBA" id="ARBA00033407"/>
    </source>
</evidence>
<dbReference type="InterPro" id="IPR023213">
    <property type="entry name" value="CAT-like_dom_sf"/>
</dbReference>
<dbReference type="InterPro" id="IPR036188">
    <property type="entry name" value="FAD/NAD-bd_sf"/>
</dbReference>
<dbReference type="PROSITE" id="PS51257">
    <property type="entry name" value="PROKAR_LIPOPROTEIN"/>
    <property type="match status" value="1"/>
</dbReference>
<evidence type="ECO:0000259" key="17">
    <source>
        <dbReference type="Pfam" id="PF16911"/>
    </source>
</evidence>
<dbReference type="AlphaFoldDB" id="A0A2A2D4K7"/>
<evidence type="ECO:0000259" key="16">
    <source>
        <dbReference type="Pfam" id="PF01494"/>
    </source>
</evidence>
<keyword evidence="18" id="KW-0503">Monooxygenase</keyword>
<gene>
    <name evidence="18" type="ORF">CK936_24150</name>
</gene>
<evidence type="ECO:0000256" key="13">
    <source>
        <dbReference type="ARBA" id="ARBA00030465"/>
    </source>
</evidence>
<dbReference type="RefSeq" id="WP_095583075.1">
    <property type="nucleotide sequence ID" value="NZ_JAJQQS010000010.1"/>
</dbReference>
<sequence length="850" mass="91629">MTGHARDRAPAKALVIGAGIGGLACAVALRKAGLRVEVYERAGELRAAGSGLSVMSNAVAALATLGIDLGLEKRGRVVESFVVMDHTGEEIRDIPFKEVCDKVGAPSVCLSRSDLQEALLDAAGGLPVHLGAAATGYETDEAGVTVRFEDGSSARGDLLIGADGFHSAVRARLTGGAEPSEDSGYVCWLGIVPFDHPVLTPGAVRHYWGSGQRFGLIDIGHGRYYWWGTKAMPAARSHTWDGTKDEIVRAYEGWADEVRAVIEATPAEDVIAVPSRDRAFLERWGDGPVTLLGDAAHPMLTTLGQGSAMAVEDAVVLAHTLAEPGALDDLPLALRTYEDRRRDRTRAMVAASRAMSDLEQAGTPGLRKVRDDYFRLTPREELARQNEEALTFPGVPGPEPRVRRPLSPLERWYWTADRTSPLSGVIRARLHGPAPLPLLRRALDVVQARHPLLRVAITGDEEGAEPAFRPVAGRPIPLRHVVVPPEDPSAGTRWEREVEEHELAEGIDWRTGPLVRATVISRQTADDDPEGVHDLLLAASHCVADGMTGLAVLREWIETAARLAAGEEPSRASLRVLPAAEDLLPARHRGAEGADRLTALLERDEREAARLRPRRVVPSGPVPFGERRTRWLPRSLDAGQLELLRRACKRHGTTVHGALAAAMVTAVAREAGTTEPAYFSIGSPVDFRAELEPAVAPGEAGSYAATLPSRVLYRPGGPLWPLAGAVVRELTERRKREEHLAVVNLLERVGPKSSADGEPFMRYMDERGPLNLCLSNLGRYDFPDLVGPWRVSGTQVVAAVSVTGAVVATATTSHGRLAWNFSYVDGLVPAARAERLADESVRVVLAAVLD</sequence>
<keyword evidence="12" id="KW-0012">Acyltransferase</keyword>
<evidence type="ECO:0000256" key="8">
    <source>
        <dbReference type="ARBA" id="ARBA00022630"/>
    </source>
</evidence>
<dbReference type="InterPro" id="IPR031641">
    <property type="entry name" value="PapA_C"/>
</dbReference>